<proteinExistence type="predicted"/>
<organism evidence="10">
    <name type="scientific">marine sediment metagenome</name>
    <dbReference type="NCBI Taxonomy" id="412755"/>
    <lineage>
        <taxon>unclassified sequences</taxon>
        <taxon>metagenomes</taxon>
        <taxon>ecological metagenomes</taxon>
    </lineage>
</organism>
<dbReference type="GO" id="GO:0006428">
    <property type="term" value="P:isoleucyl-tRNA aminoacylation"/>
    <property type="evidence" value="ECO:0007669"/>
    <property type="project" value="InterPro"/>
</dbReference>
<dbReference type="SUPFAM" id="SSF52374">
    <property type="entry name" value="Nucleotidylyl transferase"/>
    <property type="match status" value="1"/>
</dbReference>
<dbReference type="Gene3D" id="3.40.50.620">
    <property type="entry name" value="HUPs"/>
    <property type="match status" value="1"/>
</dbReference>
<dbReference type="PANTHER" id="PTHR42780:SF1">
    <property type="entry name" value="ISOLEUCINE--TRNA LIGASE, CYTOPLASMIC"/>
    <property type="match status" value="1"/>
</dbReference>
<protein>
    <recommendedName>
        <fullName evidence="1">isoleucine--tRNA ligase</fullName>
        <ecNumber evidence="1">6.1.1.5</ecNumber>
    </recommendedName>
</protein>
<dbReference type="Gene3D" id="1.10.730.10">
    <property type="entry name" value="Isoleucyl-tRNA Synthetase, Domain 1"/>
    <property type="match status" value="1"/>
</dbReference>
<dbReference type="GO" id="GO:0005524">
    <property type="term" value="F:ATP binding"/>
    <property type="evidence" value="ECO:0007669"/>
    <property type="project" value="UniProtKB-KW"/>
</dbReference>
<keyword evidence="5" id="KW-0648">Protein biosynthesis</keyword>
<evidence type="ECO:0000256" key="2">
    <source>
        <dbReference type="ARBA" id="ARBA00022598"/>
    </source>
</evidence>
<comment type="catalytic activity">
    <reaction evidence="7">
        <text>tRNA(Ile) + L-isoleucine + ATP = L-isoleucyl-tRNA(Ile) + AMP + diphosphate</text>
        <dbReference type="Rhea" id="RHEA:11060"/>
        <dbReference type="Rhea" id="RHEA-COMP:9666"/>
        <dbReference type="Rhea" id="RHEA-COMP:9695"/>
        <dbReference type="ChEBI" id="CHEBI:30616"/>
        <dbReference type="ChEBI" id="CHEBI:33019"/>
        <dbReference type="ChEBI" id="CHEBI:58045"/>
        <dbReference type="ChEBI" id="CHEBI:78442"/>
        <dbReference type="ChEBI" id="CHEBI:78528"/>
        <dbReference type="ChEBI" id="CHEBI:456215"/>
        <dbReference type="EC" id="6.1.1.5"/>
    </reaction>
</comment>
<feature type="domain" description="Methionyl/Valyl/Leucyl/Isoleucyl-tRNA synthetase anticodon-binding" evidence="9">
    <location>
        <begin position="451"/>
        <end position="561"/>
    </location>
</feature>
<keyword evidence="4" id="KW-0067">ATP-binding</keyword>
<dbReference type="GO" id="GO:0002161">
    <property type="term" value="F:aminoacyl-tRNA deacylase activity"/>
    <property type="evidence" value="ECO:0007669"/>
    <property type="project" value="InterPro"/>
</dbReference>
<evidence type="ECO:0000256" key="7">
    <source>
        <dbReference type="ARBA" id="ARBA00048359"/>
    </source>
</evidence>
<dbReference type="InterPro" id="IPR023586">
    <property type="entry name" value="Ile-tRNA-ligase_type2"/>
</dbReference>
<evidence type="ECO:0000259" key="8">
    <source>
        <dbReference type="Pfam" id="PF00133"/>
    </source>
</evidence>
<comment type="caution">
    <text evidence="10">The sequence shown here is derived from an EMBL/GenBank/DDBJ whole genome shotgun (WGS) entry which is preliminary data.</text>
</comment>
<dbReference type="InterPro" id="IPR013155">
    <property type="entry name" value="M/V/L/I-tRNA-synth_anticd-bd"/>
</dbReference>
<feature type="non-terminal residue" evidence="10">
    <location>
        <position position="562"/>
    </location>
</feature>
<sequence>NWILSKNSIVHLISGELGYKYKIVENYLGEELEGMRYIHPLIEEVPFQKELAKESNTVHTIILSEEYVSASEGVGLVHSAPGHGPEDFEVGVANNIPVFTPVDFRGIYTKEAGLFEGKFVFDANKEILDLLKEKGTLILTNEIEHEYAHCWRCDSKLVYRATNQWFLKTESLIPELLEKNKEIYWVPDWAGERWFKSWLSTLKDWCISRQRFWGVPLSVWICDNDDCGDILVIGSRKELEEYAGESPKDLHRPWIDKVTWACKKCDKGTKKRIPDICDVWLDSGSVVWASQEIYDGESHFDSWIPLDFILEGKDQIRGWFNSLLNSAMVSSKRKNYKACFMHGWTLRDKLKMSKSKGNQIFPKDLIDGTLDELKKKKSYSNIKGIETFRFYSVGVTQPGRDFNFNVKEYADTYKIINTIWNVYVYANEKYNLAKFNPGKVELDESSLSKLDKWMISRTHSTIKKVTELADNYELPWIPGELRDLIVNDISRWYIMLNREKLDIYSEDPNKFLIMLVLYKTLLNVLLMLAPINPMLSEEIYLKMFKPYIKSFDLEETKSLHLQ</sequence>
<evidence type="ECO:0000256" key="6">
    <source>
        <dbReference type="ARBA" id="ARBA00023146"/>
    </source>
</evidence>
<dbReference type="InterPro" id="IPR009008">
    <property type="entry name" value="Val/Leu/Ile-tRNA-synth_edit"/>
</dbReference>
<evidence type="ECO:0000256" key="4">
    <source>
        <dbReference type="ARBA" id="ARBA00022840"/>
    </source>
</evidence>
<dbReference type="PANTHER" id="PTHR42780">
    <property type="entry name" value="SOLEUCYL-TRNA SYNTHETASE"/>
    <property type="match status" value="1"/>
</dbReference>
<dbReference type="SUPFAM" id="SSF50677">
    <property type="entry name" value="ValRS/IleRS/LeuRS editing domain"/>
    <property type="match status" value="1"/>
</dbReference>
<keyword evidence="6" id="KW-0030">Aminoacyl-tRNA synthetase</keyword>
<dbReference type="AlphaFoldDB" id="A0A0F9D2C5"/>
<dbReference type="InterPro" id="IPR002301">
    <property type="entry name" value="Ile-tRNA-ligase"/>
</dbReference>
<feature type="non-terminal residue" evidence="10">
    <location>
        <position position="1"/>
    </location>
</feature>
<evidence type="ECO:0000256" key="1">
    <source>
        <dbReference type="ARBA" id="ARBA00013165"/>
    </source>
</evidence>
<dbReference type="PRINTS" id="PR00984">
    <property type="entry name" value="TRNASYNTHILE"/>
</dbReference>
<feature type="domain" description="Aminoacyl-tRNA synthetase class Ia" evidence="8">
    <location>
        <begin position="144"/>
        <end position="404"/>
    </location>
</feature>
<dbReference type="InterPro" id="IPR002300">
    <property type="entry name" value="aa-tRNA-synth_Ia"/>
</dbReference>
<dbReference type="SUPFAM" id="SSF47323">
    <property type="entry name" value="Anticodon-binding domain of a subclass of class I aminoacyl-tRNA synthetases"/>
    <property type="match status" value="1"/>
</dbReference>
<dbReference type="Pfam" id="PF00133">
    <property type="entry name" value="tRNA-synt_1"/>
    <property type="match status" value="1"/>
</dbReference>
<dbReference type="InterPro" id="IPR014729">
    <property type="entry name" value="Rossmann-like_a/b/a_fold"/>
</dbReference>
<evidence type="ECO:0000256" key="5">
    <source>
        <dbReference type="ARBA" id="ARBA00022917"/>
    </source>
</evidence>
<reference evidence="10" key="1">
    <citation type="journal article" date="2015" name="Nature">
        <title>Complex archaea that bridge the gap between prokaryotes and eukaryotes.</title>
        <authorList>
            <person name="Spang A."/>
            <person name="Saw J.H."/>
            <person name="Jorgensen S.L."/>
            <person name="Zaremba-Niedzwiedzka K."/>
            <person name="Martijn J."/>
            <person name="Lind A.E."/>
            <person name="van Eijk R."/>
            <person name="Schleper C."/>
            <person name="Guy L."/>
            <person name="Ettema T.J."/>
        </authorList>
    </citation>
    <scope>NUCLEOTIDE SEQUENCE</scope>
</reference>
<evidence type="ECO:0000256" key="3">
    <source>
        <dbReference type="ARBA" id="ARBA00022741"/>
    </source>
</evidence>
<evidence type="ECO:0000259" key="9">
    <source>
        <dbReference type="Pfam" id="PF08264"/>
    </source>
</evidence>
<keyword evidence="3" id="KW-0547">Nucleotide-binding</keyword>
<name>A0A0F9D2C5_9ZZZZ</name>
<dbReference type="InterPro" id="IPR009080">
    <property type="entry name" value="tRNAsynth_Ia_anticodon-bd"/>
</dbReference>
<dbReference type="EC" id="6.1.1.5" evidence="1"/>
<evidence type="ECO:0000313" key="10">
    <source>
        <dbReference type="EMBL" id="KKL47901.1"/>
    </source>
</evidence>
<dbReference type="EMBL" id="LAZR01033502">
    <property type="protein sequence ID" value="KKL47901.1"/>
    <property type="molecule type" value="Genomic_DNA"/>
</dbReference>
<keyword evidence="2" id="KW-0436">Ligase</keyword>
<dbReference type="Pfam" id="PF08264">
    <property type="entry name" value="Anticodon_1"/>
    <property type="match status" value="1"/>
</dbReference>
<dbReference type="GO" id="GO:0004822">
    <property type="term" value="F:isoleucine-tRNA ligase activity"/>
    <property type="evidence" value="ECO:0007669"/>
    <property type="project" value="UniProtKB-EC"/>
</dbReference>
<accession>A0A0F9D2C5</accession>
<gene>
    <name evidence="10" type="ORF">LCGC14_2330900</name>
</gene>